<evidence type="ECO:0000313" key="4">
    <source>
        <dbReference type="EMBL" id="PJA47047.1"/>
    </source>
</evidence>
<dbReference type="GO" id="GO:0016757">
    <property type="term" value="F:glycosyltransferase activity"/>
    <property type="evidence" value="ECO:0007669"/>
    <property type="project" value="InterPro"/>
</dbReference>
<evidence type="ECO:0000259" key="2">
    <source>
        <dbReference type="Pfam" id="PF00534"/>
    </source>
</evidence>
<dbReference type="CDD" id="cd03809">
    <property type="entry name" value="GT4_MtfB-like"/>
    <property type="match status" value="1"/>
</dbReference>
<dbReference type="AlphaFoldDB" id="A0A2M7XGP2"/>
<sequence length="380" mass="43879">MLIGIDAQTANKKERTGVEWYAYYIIQFLKNQPLQNHQVVLYSSSLLLEDLHKLPEGWESKILRWPFKRGWLQGRLSMEMWQHPPNILFVPGQRLPHVVPHIIEKKQATVTMIHDISFKRYPDLFSPSDCRRLEQATNIALQKATRILVPSIFTKKELIDVYKVKEERLVVTPLAVDTSKFCILEQDQIRHILDQYRLGKKNYFLTIGRIEKKKNSLMLIQAFEQFKRDRGFGDPFKLIFAGSKGEGFNEIKQVVDLSPHKDDIQFLGWIPQDDLPGLINGAAAYLFPSWYEGFGLPNLEALACGTPLLTSDIAPHREVVQDAALFVSPHKPELWTKAMREIIENQALQQDLIQKGLKVVQGYSWQKTAEITARVFLDLF</sequence>
<dbReference type="InterPro" id="IPR001296">
    <property type="entry name" value="Glyco_trans_1"/>
</dbReference>
<dbReference type="Pfam" id="PF13439">
    <property type="entry name" value="Glyco_transf_4"/>
    <property type="match status" value="1"/>
</dbReference>
<evidence type="ECO:0000256" key="1">
    <source>
        <dbReference type="ARBA" id="ARBA00022679"/>
    </source>
</evidence>
<evidence type="ECO:0000313" key="5">
    <source>
        <dbReference type="Proteomes" id="UP000229749"/>
    </source>
</evidence>
<organism evidence="4 5">
    <name type="scientific">Candidatus Uhrbacteria bacterium CG_4_9_14_3_um_filter_36_7</name>
    <dbReference type="NCBI Taxonomy" id="1975033"/>
    <lineage>
        <taxon>Bacteria</taxon>
        <taxon>Candidatus Uhriibacteriota</taxon>
    </lineage>
</organism>
<reference evidence="5" key="1">
    <citation type="submission" date="2017-09" db="EMBL/GenBank/DDBJ databases">
        <title>Depth-based differentiation of microbial function through sediment-hosted aquifers and enrichment of novel symbionts in the deep terrestrial subsurface.</title>
        <authorList>
            <person name="Probst A.J."/>
            <person name="Ladd B."/>
            <person name="Jarett J.K."/>
            <person name="Geller-Mcgrath D.E."/>
            <person name="Sieber C.M.K."/>
            <person name="Emerson J.B."/>
            <person name="Anantharaman K."/>
            <person name="Thomas B.C."/>
            <person name="Malmstrom R."/>
            <person name="Stieglmeier M."/>
            <person name="Klingl A."/>
            <person name="Woyke T."/>
            <person name="Ryan C.M."/>
            <person name="Banfield J.F."/>
        </authorList>
    </citation>
    <scope>NUCLEOTIDE SEQUENCE [LARGE SCALE GENOMIC DNA]</scope>
</reference>
<dbReference type="Pfam" id="PF00534">
    <property type="entry name" value="Glycos_transf_1"/>
    <property type="match status" value="1"/>
</dbReference>
<dbReference type="SUPFAM" id="SSF53756">
    <property type="entry name" value="UDP-Glycosyltransferase/glycogen phosphorylase"/>
    <property type="match status" value="1"/>
</dbReference>
<dbReference type="EMBL" id="PFWS01000049">
    <property type="protein sequence ID" value="PJA47047.1"/>
    <property type="molecule type" value="Genomic_DNA"/>
</dbReference>
<evidence type="ECO:0008006" key="6">
    <source>
        <dbReference type="Google" id="ProtNLM"/>
    </source>
</evidence>
<proteinExistence type="predicted"/>
<gene>
    <name evidence="4" type="ORF">CO172_03145</name>
</gene>
<dbReference type="PANTHER" id="PTHR46401:SF2">
    <property type="entry name" value="GLYCOSYLTRANSFERASE WBBK-RELATED"/>
    <property type="match status" value="1"/>
</dbReference>
<comment type="caution">
    <text evidence="4">The sequence shown here is derived from an EMBL/GenBank/DDBJ whole genome shotgun (WGS) entry which is preliminary data.</text>
</comment>
<name>A0A2M7XGP2_9BACT</name>
<dbReference type="PANTHER" id="PTHR46401">
    <property type="entry name" value="GLYCOSYLTRANSFERASE WBBK-RELATED"/>
    <property type="match status" value="1"/>
</dbReference>
<dbReference type="Proteomes" id="UP000229749">
    <property type="component" value="Unassembled WGS sequence"/>
</dbReference>
<dbReference type="Gene3D" id="3.40.50.2000">
    <property type="entry name" value="Glycogen Phosphorylase B"/>
    <property type="match status" value="2"/>
</dbReference>
<feature type="domain" description="Glycosyl transferase family 1" evidence="2">
    <location>
        <begin position="199"/>
        <end position="357"/>
    </location>
</feature>
<keyword evidence="1" id="KW-0808">Transferase</keyword>
<feature type="domain" description="Glycosyltransferase subfamily 4-like N-terminal" evidence="3">
    <location>
        <begin position="17"/>
        <end position="179"/>
    </location>
</feature>
<dbReference type="InterPro" id="IPR028098">
    <property type="entry name" value="Glyco_trans_4-like_N"/>
</dbReference>
<evidence type="ECO:0000259" key="3">
    <source>
        <dbReference type="Pfam" id="PF13439"/>
    </source>
</evidence>
<protein>
    <recommendedName>
        <fullName evidence="6">Glycosyl transferase family 1 domain-containing protein</fullName>
    </recommendedName>
</protein>
<accession>A0A2M7XGP2</accession>